<dbReference type="RefSeq" id="WP_044686396.1">
    <property type="nucleotide sequence ID" value="NZ_CEDN01000012.1"/>
</dbReference>
<gene>
    <name evidence="1" type="ORF">ERS132406_01763</name>
    <name evidence="2" type="ORF">ERS132444_00598</name>
</gene>
<evidence type="ECO:0000313" key="1">
    <source>
        <dbReference type="EMBL" id="CYV13378.1"/>
    </source>
</evidence>
<evidence type="ECO:0000313" key="3">
    <source>
        <dbReference type="Proteomes" id="UP000072083"/>
    </source>
</evidence>
<proteinExistence type="predicted"/>
<dbReference type="Proteomes" id="UP000072083">
    <property type="component" value="Unassembled WGS sequence"/>
</dbReference>
<dbReference type="AlphaFoldDB" id="A0A0Z8H9W5"/>
<sequence>MRKLDQIVEEIKEQRPALYGFIIGIIENKIPKEEEERFLTLSQEERKQWIIDWTNMLEEQA</sequence>
<evidence type="ECO:0000313" key="2">
    <source>
        <dbReference type="EMBL" id="CYV53280.1"/>
    </source>
</evidence>
<organism evidence="1 3">
    <name type="scientific">Streptococcus suis</name>
    <dbReference type="NCBI Taxonomy" id="1307"/>
    <lineage>
        <taxon>Bacteria</taxon>
        <taxon>Bacillati</taxon>
        <taxon>Bacillota</taxon>
        <taxon>Bacilli</taxon>
        <taxon>Lactobacillales</taxon>
        <taxon>Streptococcaceae</taxon>
        <taxon>Streptococcus</taxon>
    </lineage>
</organism>
<dbReference type="Proteomes" id="UP000074825">
    <property type="component" value="Unassembled WGS sequence"/>
</dbReference>
<accession>A0A0Z8H9W5</accession>
<name>A0A0Z8H9W5_STRSU</name>
<dbReference type="EMBL" id="FIIF01000003">
    <property type="protein sequence ID" value="CYV53280.1"/>
    <property type="molecule type" value="Genomic_DNA"/>
</dbReference>
<evidence type="ECO:0000313" key="4">
    <source>
        <dbReference type="Proteomes" id="UP000074825"/>
    </source>
</evidence>
<reference evidence="3 4" key="1">
    <citation type="submission" date="2016-02" db="EMBL/GenBank/DDBJ databases">
        <authorList>
            <consortium name="Pathogen Informatics"/>
        </authorList>
    </citation>
    <scope>NUCLEOTIDE SEQUENCE [LARGE SCALE GENOMIC DNA]</scope>
    <source>
        <strain evidence="1 3">LSS44</strain>
        <strain evidence="2 4">LSS82</strain>
    </source>
</reference>
<dbReference type="EMBL" id="FIGZ01000021">
    <property type="protein sequence ID" value="CYV13378.1"/>
    <property type="molecule type" value="Genomic_DNA"/>
</dbReference>
<protein>
    <submittedName>
        <fullName evidence="1">Uncharacterized protein</fullName>
    </submittedName>
</protein>